<evidence type="ECO:0000313" key="4">
    <source>
        <dbReference type="Proteomes" id="UP001165587"/>
    </source>
</evidence>
<feature type="domain" description="Periplasmic binding protein" evidence="2">
    <location>
        <begin position="90"/>
        <end position="338"/>
    </location>
</feature>
<dbReference type="Pfam" id="PF13407">
    <property type="entry name" value="Peripla_BP_4"/>
    <property type="match status" value="1"/>
</dbReference>
<keyword evidence="1" id="KW-0732">Signal</keyword>
<organism evidence="3 4">
    <name type="scientific">Herbiconiux oxytropis</name>
    <dbReference type="NCBI Taxonomy" id="2970915"/>
    <lineage>
        <taxon>Bacteria</taxon>
        <taxon>Bacillati</taxon>
        <taxon>Actinomycetota</taxon>
        <taxon>Actinomycetes</taxon>
        <taxon>Micrococcales</taxon>
        <taxon>Microbacteriaceae</taxon>
        <taxon>Herbiconiux</taxon>
    </lineage>
</organism>
<dbReference type="RefSeq" id="WP_259525076.1">
    <property type="nucleotide sequence ID" value="NZ_JANLCK010000001.1"/>
</dbReference>
<feature type="chain" id="PRO_5041242033" evidence="1">
    <location>
        <begin position="32"/>
        <end position="386"/>
    </location>
</feature>
<dbReference type="SUPFAM" id="SSF53822">
    <property type="entry name" value="Periplasmic binding protein-like I"/>
    <property type="match status" value="1"/>
</dbReference>
<dbReference type="Proteomes" id="UP001165587">
    <property type="component" value="Unassembled WGS sequence"/>
</dbReference>
<evidence type="ECO:0000313" key="3">
    <source>
        <dbReference type="EMBL" id="MCS5724648.1"/>
    </source>
</evidence>
<proteinExistence type="predicted"/>
<sequence>MSTHDRSSTSRSPRSALLSFTLLATTAVALAGCSSGGPSATTASGEQVADLAAATAYLQPYTEHPNDVLISEPLAALPPAGTSITVIDVGTPISEAFWAGLQEAGAVLDVEMTRVQAGQDAQSINTALNSVVEGDPSAVINIGLDPTLFQSQLDQLQGAGIPVINASIVDAEKFGIDTIVNGNDELEATGAALASAAVVRTNGEADSFVLYTVPELAFSGVILEGAQKQLESLCAECTVRVVQIPITALGSTAADAVVSDLQANPDTDYFISTLDEVQVGLHQKLQLSGLDVKGIGNSPIAANYQAIADGQQDAALGLDVNLFVWTLMDQAARELAGQPVEFPSGEIVAPVLQGLVTEDSPVSDPQLGYEAIPDYKEQFTKLWTGE</sequence>
<keyword evidence="4" id="KW-1185">Reference proteome</keyword>
<dbReference type="PROSITE" id="PS51257">
    <property type="entry name" value="PROKAR_LIPOPROTEIN"/>
    <property type="match status" value="1"/>
</dbReference>
<reference evidence="3" key="1">
    <citation type="submission" date="2022-08" db="EMBL/GenBank/DDBJ databases">
        <authorList>
            <person name="Deng Y."/>
            <person name="Han X.-F."/>
            <person name="Zhang Y.-Q."/>
        </authorList>
    </citation>
    <scope>NUCLEOTIDE SEQUENCE</scope>
    <source>
        <strain evidence="3">CPCC 203407</strain>
    </source>
</reference>
<evidence type="ECO:0000256" key="1">
    <source>
        <dbReference type="SAM" id="SignalP"/>
    </source>
</evidence>
<dbReference type="InterPro" id="IPR028082">
    <property type="entry name" value="Peripla_BP_I"/>
</dbReference>
<gene>
    <name evidence="3" type="ORF">N1028_01930</name>
</gene>
<protein>
    <submittedName>
        <fullName evidence="3">Substrate-binding domain-containing protein</fullName>
    </submittedName>
</protein>
<feature type="signal peptide" evidence="1">
    <location>
        <begin position="1"/>
        <end position="31"/>
    </location>
</feature>
<accession>A0AA41XDU6</accession>
<dbReference type="Gene3D" id="3.40.50.2300">
    <property type="match status" value="2"/>
</dbReference>
<dbReference type="EMBL" id="JANLCK010000001">
    <property type="protein sequence ID" value="MCS5724648.1"/>
    <property type="molecule type" value="Genomic_DNA"/>
</dbReference>
<comment type="caution">
    <text evidence="3">The sequence shown here is derived from an EMBL/GenBank/DDBJ whole genome shotgun (WGS) entry which is preliminary data.</text>
</comment>
<evidence type="ECO:0000259" key="2">
    <source>
        <dbReference type="Pfam" id="PF13407"/>
    </source>
</evidence>
<dbReference type="AlphaFoldDB" id="A0AA41XDU6"/>
<dbReference type="InterPro" id="IPR025997">
    <property type="entry name" value="SBP_2_dom"/>
</dbReference>
<name>A0AA41XDU6_9MICO</name>